<gene>
    <name evidence="4" type="ORF">GCM10025864_20260</name>
</gene>
<name>A0ABQ6I0Y0_9MICO</name>
<evidence type="ECO:0000256" key="1">
    <source>
        <dbReference type="ARBA" id="ARBA00008520"/>
    </source>
</evidence>
<evidence type="ECO:0000313" key="4">
    <source>
        <dbReference type="EMBL" id="GMA24267.1"/>
    </source>
</evidence>
<sequence>MFAGGKVAQMIATPGAAAQVTAANAAMKDKIGFFPIPGKRADQPGAVFTGGSDLVIPTAAANPDQAYTFIKELTGDEWQKKLAVAMSYVPNKTTLADALASDPGAAAMAVGAANGHATPNSPNWAAVEANNPIKNYMTQVLTGADPAVAGKAASDSIAKTLNASS</sequence>
<dbReference type="PANTHER" id="PTHR30061">
    <property type="entry name" value="MALTOSE-BINDING PERIPLASMIC PROTEIN"/>
    <property type="match status" value="1"/>
</dbReference>
<reference evidence="5" key="1">
    <citation type="journal article" date="2019" name="Int. J. Syst. Evol. Microbiol.">
        <title>The Global Catalogue of Microorganisms (GCM) 10K type strain sequencing project: providing services to taxonomists for standard genome sequencing and annotation.</title>
        <authorList>
            <consortium name="The Broad Institute Genomics Platform"/>
            <consortium name="The Broad Institute Genome Sequencing Center for Infectious Disease"/>
            <person name="Wu L."/>
            <person name="Ma J."/>
        </authorList>
    </citation>
    <scope>NUCLEOTIDE SEQUENCE [LARGE SCALE GENOMIC DNA]</scope>
    <source>
        <strain evidence="5">NBRC 106348</strain>
    </source>
</reference>
<keyword evidence="5" id="KW-1185">Reference proteome</keyword>
<dbReference type="EMBL" id="BSUK01000001">
    <property type="protein sequence ID" value="GMA24267.1"/>
    <property type="molecule type" value="Genomic_DNA"/>
</dbReference>
<dbReference type="PANTHER" id="PTHR30061:SF50">
    <property type="entry name" value="MALTOSE_MALTODEXTRIN-BINDING PERIPLASMIC PROTEIN"/>
    <property type="match status" value="1"/>
</dbReference>
<evidence type="ECO:0000313" key="5">
    <source>
        <dbReference type="Proteomes" id="UP001157091"/>
    </source>
</evidence>
<dbReference type="Pfam" id="PF13416">
    <property type="entry name" value="SBP_bac_8"/>
    <property type="match status" value="1"/>
</dbReference>
<protein>
    <recommendedName>
        <fullName evidence="6">Extracellular solute-binding protein</fullName>
    </recommendedName>
</protein>
<accession>A0ABQ6I0Y0</accession>
<proteinExistence type="inferred from homology"/>
<dbReference type="InterPro" id="IPR006059">
    <property type="entry name" value="SBP"/>
</dbReference>
<evidence type="ECO:0000256" key="2">
    <source>
        <dbReference type="ARBA" id="ARBA00022448"/>
    </source>
</evidence>
<comment type="similarity">
    <text evidence="1">Belongs to the bacterial solute-binding protein 1 family.</text>
</comment>
<keyword evidence="2" id="KW-0813">Transport</keyword>
<dbReference type="SUPFAM" id="SSF53850">
    <property type="entry name" value="Periplasmic binding protein-like II"/>
    <property type="match status" value="1"/>
</dbReference>
<dbReference type="Proteomes" id="UP001157091">
    <property type="component" value="Unassembled WGS sequence"/>
</dbReference>
<evidence type="ECO:0008006" key="6">
    <source>
        <dbReference type="Google" id="ProtNLM"/>
    </source>
</evidence>
<evidence type="ECO:0000256" key="3">
    <source>
        <dbReference type="ARBA" id="ARBA00022729"/>
    </source>
</evidence>
<dbReference type="Gene3D" id="3.40.190.10">
    <property type="entry name" value="Periplasmic binding protein-like II"/>
    <property type="match status" value="2"/>
</dbReference>
<keyword evidence="3" id="KW-0732">Signal</keyword>
<organism evidence="4 5">
    <name type="scientific">Luteimicrobium album</name>
    <dbReference type="NCBI Taxonomy" id="1054550"/>
    <lineage>
        <taxon>Bacteria</taxon>
        <taxon>Bacillati</taxon>
        <taxon>Actinomycetota</taxon>
        <taxon>Actinomycetes</taxon>
        <taxon>Micrococcales</taxon>
        <taxon>Luteimicrobium</taxon>
    </lineage>
</organism>
<comment type="caution">
    <text evidence="4">The sequence shown here is derived from an EMBL/GenBank/DDBJ whole genome shotgun (WGS) entry which is preliminary data.</text>
</comment>